<reference evidence="2" key="1">
    <citation type="submission" date="2017-02" db="UniProtKB">
        <authorList>
            <consortium name="WormBaseParasite"/>
        </authorList>
    </citation>
    <scope>IDENTIFICATION</scope>
</reference>
<evidence type="ECO:0000313" key="2">
    <source>
        <dbReference type="WBParaSite" id="ALUE_0001702701-mRNA-1"/>
    </source>
</evidence>
<evidence type="ECO:0000313" key="1">
    <source>
        <dbReference type="Proteomes" id="UP000036681"/>
    </source>
</evidence>
<proteinExistence type="predicted"/>
<sequence>MRCGSAPGVQRFAAVPTSCGNMKAEHRTPFKRRRCFERHFPVPANDLHHCIPKSACLPGCLQWVQSSSIRRFCAPCYGPAMIGVEGASELFYSALQS</sequence>
<name>A0A0M3IFN1_ASCLU</name>
<accession>A0A0M3IFN1</accession>
<keyword evidence="1" id="KW-1185">Reference proteome</keyword>
<organism evidence="1 2">
    <name type="scientific">Ascaris lumbricoides</name>
    <name type="common">Giant roundworm</name>
    <dbReference type="NCBI Taxonomy" id="6252"/>
    <lineage>
        <taxon>Eukaryota</taxon>
        <taxon>Metazoa</taxon>
        <taxon>Ecdysozoa</taxon>
        <taxon>Nematoda</taxon>
        <taxon>Chromadorea</taxon>
        <taxon>Rhabditida</taxon>
        <taxon>Spirurina</taxon>
        <taxon>Ascaridomorpha</taxon>
        <taxon>Ascaridoidea</taxon>
        <taxon>Ascarididae</taxon>
        <taxon>Ascaris</taxon>
    </lineage>
</organism>
<dbReference type="AlphaFoldDB" id="A0A0M3IFN1"/>
<dbReference type="Proteomes" id="UP000036681">
    <property type="component" value="Unplaced"/>
</dbReference>
<protein>
    <submittedName>
        <fullName evidence="2">Uncharacterized protein</fullName>
    </submittedName>
</protein>
<dbReference type="WBParaSite" id="ALUE_0001702701-mRNA-1">
    <property type="protein sequence ID" value="ALUE_0001702701-mRNA-1"/>
    <property type="gene ID" value="ALUE_0001702701"/>
</dbReference>